<feature type="compositionally biased region" description="Basic residues" evidence="1">
    <location>
        <begin position="62"/>
        <end position="89"/>
    </location>
</feature>
<evidence type="ECO:0000313" key="2">
    <source>
        <dbReference type="EMBL" id="HGG99456.1"/>
    </source>
</evidence>
<comment type="caution">
    <text evidence="2">The sequence shown here is derived from an EMBL/GenBank/DDBJ whole genome shotgun (WGS) entry which is preliminary data.</text>
</comment>
<gene>
    <name evidence="2" type="ORF">ENV75_03260</name>
</gene>
<dbReference type="AlphaFoldDB" id="A0A7C4AJA9"/>
<proteinExistence type="predicted"/>
<dbReference type="EMBL" id="DTHO01000030">
    <property type="protein sequence ID" value="HGG99456.1"/>
    <property type="molecule type" value="Genomic_DNA"/>
</dbReference>
<feature type="region of interest" description="Disordered" evidence="1">
    <location>
        <begin position="48"/>
        <end position="89"/>
    </location>
</feature>
<protein>
    <submittedName>
        <fullName evidence="2">DUF2934 domain-containing protein</fullName>
    </submittedName>
</protein>
<evidence type="ECO:0000256" key="1">
    <source>
        <dbReference type="SAM" id="MobiDB-lite"/>
    </source>
</evidence>
<sequence>MIERKKLEEEIRRIAYEIYVQSGCIPGRDLDNWLEAERIVLAKYGIKESETMPQDKPSRAEKQKRKAGKKLALTKKGAGRGKGRAKGKK</sequence>
<accession>A0A7C4AJA9</accession>
<organism evidence="2">
    <name type="scientific">Thermodesulfovibrio aggregans</name>
    <dbReference type="NCBI Taxonomy" id="86166"/>
    <lineage>
        <taxon>Bacteria</taxon>
        <taxon>Pseudomonadati</taxon>
        <taxon>Nitrospirota</taxon>
        <taxon>Thermodesulfovibrionia</taxon>
        <taxon>Thermodesulfovibrionales</taxon>
        <taxon>Thermodesulfovibrionaceae</taxon>
        <taxon>Thermodesulfovibrio</taxon>
    </lineage>
</organism>
<reference evidence="2" key="1">
    <citation type="journal article" date="2020" name="mSystems">
        <title>Genome- and Community-Level Interaction Insights into Carbon Utilization and Element Cycling Functions of Hydrothermarchaeota in Hydrothermal Sediment.</title>
        <authorList>
            <person name="Zhou Z."/>
            <person name="Liu Y."/>
            <person name="Xu W."/>
            <person name="Pan J."/>
            <person name="Luo Z.H."/>
            <person name="Li M."/>
        </authorList>
    </citation>
    <scope>NUCLEOTIDE SEQUENCE [LARGE SCALE GENOMIC DNA]</scope>
    <source>
        <strain evidence="2">SpSt-788</strain>
    </source>
</reference>
<dbReference type="InterPro" id="IPR021327">
    <property type="entry name" value="DUF2934"/>
</dbReference>
<name>A0A7C4AJA9_9BACT</name>
<dbReference type="Pfam" id="PF11154">
    <property type="entry name" value="DUF2934"/>
    <property type="match status" value="1"/>
</dbReference>